<evidence type="ECO:0000256" key="4">
    <source>
        <dbReference type="ARBA" id="ARBA00022989"/>
    </source>
</evidence>
<name>A0ABD6CG52_9EURY</name>
<dbReference type="GO" id="GO:0016020">
    <property type="term" value="C:membrane"/>
    <property type="evidence" value="ECO:0007669"/>
    <property type="project" value="UniProtKB-SubCell"/>
</dbReference>
<dbReference type="InterPro" id="IPR002549">
    <property type="entry name" value="AI-2E-like"/>
</dbReference>
<dbReference type="PANTHER" id="PTHR21716:SF4">
    <property type="entry name" value="TRANSMEMBRANE PROTEIN 245"/>
    <property type="match status" value="1"/>
</dbReference>
<organism evidence="7 8">
    <name type="scientific">Halorientalis brevis</name>
    <dbReference type="NCBI Taxonomy" id="1126241"/>
    <lineage>
        <taxon>Archaea</taxon>
        <taxon>Methanobacteriati</taxon>
        <taxon>Methanobacteriota</taxon>
        <taxon>Stenosarchaea group</taxon>
        <taxon>Halobacteria</taxon>
        <taxon>Halobacteriales</taxon>
        <taxon>Haloarculaceae</taxon>
        <taxon>Halorientalis</taxon>
    </lineage>
</organism>
<feature type="transmembrane region" description="Helical" evidence="6">
    <location>
        <begin position="241"/>
        <end position="270"/>
    </location>
</feature>
<feature type="transmembrane region" description="Helical" evidence="6">
    <location>
        <begin position="65"/>
        <end position="94"/>
    </location>
</feature>
<evidence type="ECO:0000256" key="6">
    <source>
        <dbReference type="SAM" id="Phobius"/>
    </source>
</evidence>
<reference evidence="7 8" key="1">
    <citation type="journal article" date="2019" name="Int. J. Syst. Evol. Microbiol.">
        <title>The Global Catalogue of Microorganisms (GCM) 10K type strain sequencing project: providing services to taxonomists for standard genome sequencing and annotation.</title>
        <authorList>
            <consortium name="The Broad Institute Genomics Platform"/>
            <consortium name="The Broad Institute Genome Sequencing Center for Infectious Disease"/>
            <person name="Wu L."/>
            <person name="Ma J."/>
        </authorList>
    </citation>
    <scope>NUCLEOTIDE SEQUENCE [LARGE SCALE GENOMIC DNA]</scope>
    <source>
        <strain evidence="7 8">CGMCC 1.12125</strain>
    </source>
</reference>
<evidence type="ECO:0000313" key="7">
    <source>
        <dbReference type="EMBL" id="MFD1588922.1"/>
    </source>
</evidence>
<comment type="similarity">
    <text evidence="2">Belongs to the autoinducer-2 exporter (AI-2E) (TC 2.A.86) family.</text>
</comment>
<evidence type="ECO:0000313" key="8">
    <source>
        <dbReference type="Proteomes" id="UP001597119"/>
    </source>
</evidence>
<dbReference type="Proteomes" id="UP001597119">
    <property type="component" value="Unassembled WGS sequence"/>
</dbReference>
<evidence type="ECO:0000256" key="1">
    <source>
        <dbReference type="ARBA" id="ARBA00004141"/>
    </source>
</evidence>
<comment type="caution">
    <text evidence="7">The sequence shown here is derived from an EMBL/GenBank/DDBJ whole genome shotgun (WGS) entry which is preliminary data.</text>
</comment>
<feature type="transmembrane region" description="Helical" evidence="6">
    <location>
        <begin position="208"/>
        <end position="229"/>
    </location>
</feature>
<evidence type="ECO:0000256" key="3">
    <source>
        <dbReference type="ARBA" id="ARBA00022692"/>
    </source>
</evidence>
<dbReference type="RefSeq" id="WP_247378575.1">
    <property type="nucleotide sequence ID" value="NZ_JALLGV010000005.1"/>
</dbReference>
<accession>A0ABD6CG52</accession>
<keyword evidence="8" id="KW-1185">Reference proteome</keyword>
<dbReference type="PANTHER" id="PTHR21716">
    <property type="entry name" value="TRANSMEMBRANE PROTEIN"/>
    <property type="match status" value="1"/>
</dbReference>
<protein>
    <submittedName>
        <fullName evidence="7">AI-2E family transporter</fullName>
    </submittedName>
</protein>
<dbReference type="EMBL" id="JBHUDJ010000014">
    <property type="protein sequence ID" value="MFD1588922.1"/>
    <property type="molecule type" value="Genomic_DNA"/>
</dbReference>
<comment type="subcellular location">
    <subcellularLocation>
        <location evidence="1">Membrane</location>
        <topology evidence="1">Multi-pass membrane protein</topology>
    </subcellularLocation>
</comment>
<dbReference type="Pfam" id="PF01594">
    <property type="entry name" value="AI-2E_transport"/>
    <property type="match status" value="1"/>
</dbReference>
<sequence length="397" mass="43344">MVETDPTIRDVRVWAGRQHLGWWLLGLGVAAVLALVVEQYLAWLVFGLFVYYVARPVSRWLEQWLTPSLAAAATLLLLVVPVVALLAALLLVALGQLVAVLSNAPVQEILTRLPFQIPDLPNTPEEVYQTTLVLIRDPSVQSVVGSIGGVVGTVGATLYNVFIALLLAFFLLISDRPLASWFESNVFGTESLASKYLTAIDSGLRSVFFGYTMTIFAIMILTSLIYTLANVVAPGQLRIPSAVLLGVITGVFTLVPLVGRSIVYFLIAAVMGVQAATTDPRLLWYPLVFLAVMTVAFDNVVRTYIRPYLSGRDLSTGLVMFAYLFGPPMFGWYGIFLGPFLLVVIVTFVRMILPVLANPDREQPPSQTGHTLDEFYTVSDAEESAQTESERGGPEPG</sequence>
<feature type="transmembrane region" description="Helical" evidence="6">
    <location>
        <begin position="282"/>
        <end position="305"/>
    </location>
</feature>
<feature type="transmembrane region" description="Helical" evidence="6">
    <location>
        <begin position="20"/>
        <end position="53"/>
    </location>
</feature>
<feature type="transmembrane region" description="Helical" evidence="6">
    <location>
        <begin position="147"/>
        <end position="173"/>
    </location>
</feature>
<dbReference type="AlphaFoldDB" id="A0ABD6CG52"/>
<gene>
    <name evidence="7" type="ORF">ACFR9U_18240</name>
</gene>
<evidence type="ECO:0000256" key="5">
    <source>
        <dbReference type="ARBA" id="ARBA00023136"/>
    </source>
</evidence>
<keyword evidence="5 6" id="KW-0472">Membrane</keyword>
<evidence type="ECO:0000256" key="2">
    <source>
        <dbReference type="ARBA" id="ARBA00009773"/>
    </source>
</evidence>
<keyword evidence="3 6" id="KW-0812">Transmembrane</keyword>
<feature type="transmembrane region" description="Helical" evidence="6">
    <location>
        <begin position="330"/>
        <end position="353"/>
    </location>
</feature>
<proteinExistence type="inferred from homology"/>
<keyword evidence="4 6" id="KW-1133">Transmembrane helix</keyword>